<keyword evidence="6" id="KW-0539">Nucleus</keyword>
<evidence type="ECO:0000256" key="7">
    <source>
        <dbReference type="ARBA" id="ARBA00023328"/>
    </source>
</evidence>
<protein>
    <recommendedName>
        <fullName evidence="4">Centromere protein Q</fullName>
    </recommendedName>
</protein>
<dbReference type="Proteomes" id="UP000189705">
    <property type="component" value="Unplaced"/>
</dbReference>
<dbReference type="Pfam" id="PF13094">
    <property type="entry name" value="CENP-Q"/>
    <property type="match status" value="1"/>
</dbReference>
<dbReference type="InParanoid" id="A0A1U7SCI1"/>
<name>A0A1U7SCI1_ALLSI</name>
<dbReference type="STRING" id="38654.A0A1U7SCI1"/>
<keyword evidence="8" id="KW-0175">Coiled coil</keyword>
<dbReference type="PANTHER" id="PTHR31345:SF3">
    <property type="entry name" value="CENTROMERE PROTEIN Q"/>
    <property type="match status" value="1"/>
</dbReference>
<evidence type="ECO:0000256" key="8">
    <source>
        <dbReference type="SAM" id="Coils"/>
    </source>
</evidence>
<evidence type="ECO:0000256" key="10">
    <source>
        <dbReference type="SAM" id="SignalP"/>
    </source>
</evidence>
<dbReference type="AlphaFoldDB" id="A0A1U7SCI1"/>
<comment type="similarity">
    <text evidence="3">Belongs to the CENP-Q/OKP1 family.</text>
</comment>
<keyword evidence="7" id="KW-0137">Centromere</keyword>
<keyword evidence="5" id="KW-0158">Chromosome</keyword>
<evidence type="ECO:0000256" key="9">
    <source>
        <dbReference type="SAM" id="MobiDB-lite"/>
    </source>
</evidence>
<feature type="chain" id="PRO_5018259385" description="Centromere protein Q" evidence="10">
    <location>
        <begin position="25"/>
        <end position="419"/>
    </location>
</feature>
<reference evidence="12" key="1">
    <citation type="submission" date="2025-08" db="UniProtKB">
        <authorList>
            <consortium name="RefSeq"/>
        </authorList>
    </citation>
    <scope>IDENTIFICATION</scope>
</reference>
<feature type="region of interest" description="Disordered" evidence="9">
    <location>
        <begin position="142"/>
        <end position="228"/>
    </location>
</feature>
<dbReference type="GO" id="GO:0005634">
    <property type="term" value="C:nucleus"/>
    <property type="evidence" value="ECO:0007669"/>
    <property type="project" value="UniProtKB-SubCell"/>
</dbReference>
<dbReference type="FunCoup" id="A0A1U7SCI1">
    <property type="interactions" value="306"/>
</dbReference>
<evidence type="ECO:0000256" key="4">
    <source>
        <dbReference type="ARBA" id="ARBA00016397"/>
    </source>
</evidence>
<comment type="subcellular location">
    <subcellularLocation>
        <location evidence="2">Chromosome</location>
        <location evidence="2">Centromere</location>
    </subcellularLocation>
    <subcellularLocation>
        <location evidence="1">Nucleus</location>
    </subcellularLocation>
</comment>
<dbReference type="GO" id="GO:0000775">
    <property type="term" value="C:chromosome, centromeric region"/>
    <property type="evidence" value="ECO:0007669"/>
    <property type="project" value="UniProtKB-SubCell"/>
</dbReference>
<evidence type="ECO:0000256" key="6">
    <source>
        <dbReference type="ARBA" id="ARBA00023242"/>
    </source>
</evidence>
<evidence type="ECO:0000256" key="5">
    <source>
        <dbReference type="ARBA" id="ARBA00022454"/>
    </source>
</evidence>
<feature type="coiled-coil region" evidence="8">
    <location>
        <begin position="293"/>
        <end position="348"/>
    </location>
</feature>
<evidence type="ECO:0000313" key="12">
    <source>
        <dbReference type="RefSeq" id="XP_006038832.2"/>
    </source>
</evidence>
<keyword evidence="11" id="KW-1185">Reference proteome</keyword>
<evidence type="ECO:0000313" key="11">
    <source>
        <dbReference type="Proteomes" id="UP000189705"/>
    </source>
</evidence>
<dbReference type="PANTHER" id="PTHR31345">
    <property type="entry name" value="CENTROMERE PROTEIN Q"/>
    <property type="match status" value="1"/>
</dbReference>
<sequence>MGWMRTIAPSVQCACALLCRGAHARRDSCRELESSRCRDVTAPCDLQGFVCSQVPCTPASSPPISPSLPKSVCSCTTTVLLGIQAPGFDGCSVLQHPLHCFSGLFDVRVVAVNPQRTCWTPLHVFKEVSNCAAAKAMKRHLAPASKARKSVGEGAARSKSKLRQPSETVSKRKGTDGGKRKRTQEGEVKQTAKKRGKQYREQSPEEMASGKTKRVKKATSKTADWQPLSESSREILDTMMDSVILSILSQKLIAKEDIHKHLNLLKERLQRHFKTLKVPSGKLGNLKNVVNLKVQEKQKLASNEESLALLKEEIEKAMQAAERTDENIQSLQDKIRMLRSELEEEENKAKMVFQGSGRGVLNLPELPTNSLEAPILQEEILKIPNQTGVLQNLNTIQRSAEMRNMLSLLKQAYEKVDSL</sequence>
<dbReference type="InterPro" id="IPR025212">
    <property type="entry name" value="CAD_CENP-Q"/>
</dbReference>
<evidence type="ECO:0000256" key="1">
    <source>
        <dbReference type="ARBA" id="ARBA00004123"/>
    </source>
</evidence>
<dbReference type="GeneID" id="102369618"/>
<keyword evidence="10" id="KW-0732">Signal</keyword>
<dbReference type="RefSeq" id="XP_006038832.2">
    <property type="nucleotide sequence ID" value="XM_006038770.3"/>
</dbReference>
<evidence type="ECO:0000256" key="2">
    <source>
        <dbReference type="ARBA" id="ARBA00004584"/>
    </source>
</evidence>
<evidence type="ECO:0000256" key="3">
    <source>
        <dbReference type="ARBA" id="ARBA00008191"/>
    </source>
</evidence>
<proteinExistence type="inferred from homology"/>
<feature type="signal peptide" evidence="10">
    <location>
        <begin position="1"/>
        <end position="24"/>
    </location>
</feature>
<dbReference type="CTD" id="55166"/>
<feature type="compositionally biased region" description="Basic and acidic residues" evidence="9">
    <location>
        <begin position="169"/>
        <end position="190"/>
    </location>
</feature>
<accession>A0A1U7SCI1</accession>
<organism evidence="11 12">
    <name type="scientific">Alligator sinensis</name>
    <name type="common">Chinese alligator</name>
    <dbReference type="NCBI Taxonomy" id="38654"/>
    <lineage>
        <taxon>Eukaryota</taxon>
        <taxon>Metazoa</taxon>
        <taxon>Chordata</taxon>
        <taxon>Craniata</taxon>
        <taxon>Vertebrata</taxon>
        <taxon>Euteleostomi</taxon>
        <taxon>Archelosauria</taxon>
        <taxon>Archosauria</taxon>
        <taxon>Crocodylia</taxon>
        <taxon>Alligatoridae</taxon>
        <taxon>Alligatorinae</taxon>
        <taxon>Alligator</taxon>
    </lineage>
</organism>
<gene>
    <name evidence="12" type="primary">CENPQ</name>
</gene>